<comment type="caution">
    <text evidence="2">The sequence shown here is derived from an EMBL/GenBank/DDBJ whole genome shotgun (WGS) entry which is preliminary data.</text>
</comment>
<feature type="compositionally biased region" description="Low complexity" evidence="1">
    <location>
        <begin position="726"/>
        <end position="737"/>
    </location>
</feature>
<feature type="region of interest" description="Disordered" evidence="1">
    <location>
        <begin position="140"/>
        <end position="166"/>
    </location>
</feature>
<feature type="compositionally biased region" description="Acidic residues" evidence="1">
    <location>
        <begin position="716"/>
        <end position="725"/>
    </location>
</feature>
<keyword evidence="3" id="KW-1185">Reference proteome</keyword>
<feature type="compositionally biased region" description="Low complexity" evidence="1">
    <location>
        <begin position="21"/>
        <end position="33"/>
    </location>
</feature>
<feature type="compositionally biased region" description="Pro residues" evidence="1">
    <location>
        <begin position="1"/>
        <end position="14"/>
    </location>
</feature>
<dbReference type="OrthoDB" id="751084at2759"/>
<feature type="compositionally biased region" description="Low complexity" evidence="1">
    <location>
        <begin position="1163"/>
        <end position="1176"/>
    </location>
</feature>
<evidence type="ECO:0000313" key="3">
    <source>
        <dbReference type="Proteomes" id="UP000593567"/>
    </source>
</evidence>
<feature type="compositionally biased region" description="Low complexity" evidence="1">
    <location>
        <begin position="1283"/>
        <end position="1303"/>
    </location>
</feature>
<feature type="compositionally biased region" description="Polar residues" evidence="1">
    <location>
        <begin position="788"/>
        <end position="800"/>
    </location>
</feature>
<feature type="region of interest" description="Disordered" evidence="1">
    <location>
        <begin position="1"/>
        <end position="62"/>
    </location>
</feature>
<dbReference type="EMBL" id="VXIV02002058">
    <property type="protein sequence ID" value="KAF6027633.1"/>
    <property type="molecule type" value="Genomic_DNA"/>
</dbReference>
<organism evidence="2 3">
    <name type="scientific">Bugula neritina</name>
    <name type="common">Brown bryozoan</name>
    <name type="synonym">Sertularia neritina</name>
    <dbReference type="NCBI Taxonomy" id="10212"/>
    <lineage>
        <taxon>Eukaryota</taxon>
        <taxon>Metazoa</taxon>
        <taxon>Spiralia</taxon>
        <taxon>Lophotrochozoa</taxon>
        <taxon>Bryozoa</taxon>
        <taxon>Gymnolaemata</taxon>
        <taxon>Cheilostomatida</taxon>
        <taxon>Flustrina</taxon>
        <taxon>Buguloidea</taxon>
        <taxon>Bugulidae</taxon>
        <taxon>Bugula</taxon>
    </lineage>
</organism>
<feature type="compositionally biased region" description="Basic and acidic residues" evidence="1">
    <location>
        <begin position="152"/>
        <end position="166"/>
    </location>
</feature>
<feature type="compositionally biased region" description="Polar residues" evidence="1">
    <location>
        <begin position="820"/>
        <end position="842"/>
    </location>
</feature>
<feature type="compositionally biased region" description="Polar residues" evidence="1">
    <location>
        <begin position="34"/>
        <end position="50"/>
    </location>
</feature>
<protein>
    <recommendedName>
        <fullName evidence="4">FAM21</fullName>
    </recommendedName>
</protein>
<feature type="region of interest" description="Disordered" evidence="1">
    <location>
        <begin position="1215"/>
        <end position="1453"/>
    </location>
</feature>
<evidence type="ECO:0000256" key="1">
    <source>
        <dbReference type="SAM" id="MobiDB-lite"/>
    </source>
</evidence>
<evidence type="ECO:0008006" key="4">
    <source>
        <dbReference type="Google" id="ProtNLM"/>
    </source>
</evidence>
<gene>
    <name evidence="2" type="ORF">EB796_014063</name>
</gene>
<sequence length="1586" mass="168012">MASLPPPPPPPPVPNGFDTDSISPAPSIPAVPSQTTEPVPDANQSANVASDTEKSWEKPWNPSTVRAHAKKWSLAGDTGLLLYLKEMSKDLISRTHTLGKEIDELSANIKTCEVNTNNTFNEFITLANTQFVENRVYDEDLEPSNSGEGDDSADKQNQNEKSKEQVELELIPKISEAVKLGLNVLDTAYEKLDTNIEEVDSDDEDGYHAEPMLEVKDPYVLRSLPVLIGSDAFHQQDNVGLVDVPSDDEASDHGSISESEEEVVEEDTPVIHATHLSDYSYSDSDEEAKPSSSRRPVKAFSSESESGSESEDDEKPSTTAVARRSDTEESETEAVATPGAPLNFSSELAKKLGGSAVSDPSALSKQPSKSKRSDSKSSVESKKDKKKKKKKPAAFVDDDEDMFGTAESDDDGLFSSRGGLFDTGGGLFDNKTSQDDGGLFDDVADVDVRHLRSKEELSSEDESLPAVTAQAPAKPKQAPVKKAAATTNLFDSDSDDDDMFSQPAAKSKPPASKTIFDEEDDESGNSLKPPGDVSRTRTASGRKVPAGAVSMFGTTGGGNPLASALSKRRVSSSSSEEDDASADDSKEEKKPSLQSAHSPAAPVSKSTGNSGGGGLFSSTDSDNDGGDDLFGSSSVSKPTTSETKKKLPPGAVSLFGNNTNPLAASIKKRADTRLSNEENDWSDEESEKDATEKKSKPGASNESVPETKPASSGGLFEDDDNEDDLFGSNAKSSSNSRTSKKPAGGVSVFGSAASKPKVTGVSLFGDEDDDNEDLFSTTAKSNVEKKNGQQATAKPSSGKTSAKGLFSDSDDDGDLFSSAPLKSNQTPSVFASNKSANKSLFSDSGEESPVNDNPLNVPVSKQPPAKPSVKQEPAITAPVTKAPASKGLFSDSDDDMFGSEKLPSDKPGKATANPPNVKQPPASKGLFSDSDDNDMFTQTSRATKPDPKLTKTKTPGPFDESDDDMFSGKDKEISKSAVIQEAVDTKNSPSVKPAVTKGGLFSSESDDDLFSAQAKSKPLAKEEKSSGFHSNADAVPNKEADNAADTVEVVKPKRPAGAVSMFGGLDPTALLKKKKGLSKDEPQSSSAKPIDSTLVSKSAGKNLPAQKSLFDSDSSDDDLFSNRSQTRKPPSVRKKAKAEPTPAADVVSTDDPLQPAKSEPLGKPKSSVSVGKVSNSPLGINPLALMPGAAPPRKEQASAAVGFDTPAVTTNVLHSMNKSRAKIQQKRKPPSRFSKAKAPLKEDTTPSPSAAADTLTEQNTDRLMASAPLVGAQVDTDSQWNNSKSKAISKTASAAPSSFLDSGSDSDDIFSSKTKPPSLEKKTETNDLFSSNLSSATEKVEKSATSLHKGPLDADNDDMFSKPVAASVTEQSPATSELVGNNKEPENTQSISDDDSLPLPKHVEVKAQPKVGSLGQDAENSVPSKAQENKDFTLDDSDDDIFSSKVSKKSTKSKPVVDIFDDEDLFGPSKAVKSKGFLDDFEDEDDLFSSTLKSASSKKTAKAVTKDEDIFGDDDIFADLEIKSKEKKSKATNRTKKSTASNSKPSVFDDDMDDMFADLGSSKPKKSKKLNLDDDDLFGDPLGGLK</sequence>
<feature type="compositionally biased region" description="Low complexity" evidence="1">
    <location>
        <begin position="464"/>
        <end position="486"/>
    </location>
</feature>
<proteinExistence type="predicted"/>
<feature type="compositionally biased region" description="Polar residues" evidence="1">
    <location>
        <begin position="1368"/>
        <end position="1379"/>
    </location>
</feature>
<name>A0A7J7JP11_BUGNE</name>
<feature type="compositionally biased region" description="Basic and acidic residues" evidence="1">
    <location>
        <begin position="371"/>
        <end position="383"/>
    </location>
</feature>
<feature type="compositionally biased region" description="Acidic residues" evidence="1">
    <location>
        <begin position="396"/>
        <end position="412"/>
    </location>
</feature>
<feature type="region of interest" description="Disordered" evidence="1">
    <location>
        <begin position="451"/>
        <end position="1176"/>
    </location>
</feature>
<feature type="compositionally biased region" description="Basic residues" evidence="1">
    <location>
        <begin position="1526"/>
        <end position="1537"/>
    </location>
</feature>
<evidence type="ECO:0000313" key="2">
    <source>
        <dbReference type="EMBL" id="KAF6027633.1"/>
    </source>
</evidence>
<feature type="compositionally biased region" description="Acidic residues" evidence="1">
    <location>
        <begin position="258"/>
        <end position="268"/>
    </location>
</feature>
<accession>A0A7J7JP11</accession>
<feature type="compositionally biased region" description="Polar residues" evidence="1">
    <location>
        <begin position="1326"/>
        <end position="1337"/>
    </location>
</feature>
<dbReference type="Proteomes" id="UP000593567">
    <property type="component" value="Unassembled WGS sequence"/>
</dbReference>
<reference evidence="2" key="1">
    <citation type="submission" date="2020-06" db="EMBL/GenBank/DDBJ databases">
        <title>Draft genome of Bugula neritina, a colonial animal packing powerful symbionts and potential medicines.</title>
        <authorList>
            <person name="Rayko M."/>
        </authorList>
    </citation>
    <scope>NUCLEOTIDE SEQUENCE [LARGE SCALE GENOMIC DNA]</scope>
    <source>
        <strain evidence="2">Kwan_BN1</strain>
    </source>
</reference>
<feature type="region of interest" description="Disordered" evidence="1">
    <location>
        <begin position="1526"/>
        <end position="1586"/>
    </location>
</feature>
<feature type="compositionally biased region" description="Basic residues" evidence="1">
    <location>
        <begin position="1217"/>
        <end position="1230"/>
    </location>
</feature>
<feature type="compositionally biased region" description="Acidic residues" evidence="1">
    <location>
        <begin position="677"/>
        <end position="687"/>
    </location>
</feature>
<feature type="region of interest" description="Disordered" evidence="1">
    <location>
        <begin position="242"/>
        <end position="414"/>
    </location>
</feature>